<keyword evidence="2" id="KW-1185">Reference proteome</keyword>
<accession>A0ACB9TYS0</accession>
<reference evidence="1" key="1">
    <citation type="submission" date="2022-04" db="EMBL/GenBank/DDBJ databases">
        <title>Chromosome-scale genome assembly of Holotrichia oblita Faldermann.</title>
        <authorList>
            <person name="Rongchong L."/>
        </authorList>
    </citation>
    <scope>NUCLEOTIDE SEQUENCE</scope>
    <source>
        <strain evidence="1">81SQS9</strain>
    </source>
</reference>
<sequence>MSAFQTLGPFISTFADPAISSVFYNNVGELMSVNSDGREFRVNSTSTLNRLFSLSENNYKEEDFIYDVYQGKEDDSIVMNPLSDICDDIPEEKEEMANTKDITIDIPVIAEDPPDMIDHERKREDIILQKNMNVVSKAMFGEEIMDNIRAAVKASVAETMTPSVESKEEESENFKEIVETVKNALLSFRIMDEEKKLEEEKFAKCDSGIERTECDGKEQISNVIEKQDERSLELASNLEEDSLNEYNSYNYWYIRPEMPVDLTIVTDTAIQSSLNNELPSISENNTDQSKENIKPLDGGPTKSQENDASTPNPSSSEDKSKDESPTDEQQPAIQPEEEPQKHGVPKLLIDHFVSMTNPLVAQETDNDMAFHCAYSLPAVALTLGSDNWNLLKNTVETLASDMQYKVRRTVASSLHELAVILGPEIATNNLTPIFDGFIKDLDEVRIGVLKHLAHFLRLINPSKRSMYLPRFADFLQSDNELNWRYRQELAEQLRLAVPLFRPCDAAKHMTSIAQVLLSDKVDAVRQTALSLLTELLKHISTEHDLTPRLLIILAERFAHAKRWKRRQTFAVLCSDLLANDAIPIDLFASDVMPHLVDLSWDPVANVRLVVARTISKQIITNPYFSDPNNQYFDNLQTVLRRLQADKDQDVRHSALIENFTIFPH</sequence>
<organism evidence="1 2">
    <name type="scientific">Holotrichia oblita</name>
    <name type="common">Chafer beetle</name>
    <dbReference type="NCBI Taxonomy" id="644536"/>
    <lineage>
        <taxon>Eukaryota</taxon>
        <taxon>Metazoa</taxon>
        <taxon>Ecdysozoa</taxon>
        <taxon>Arthropoda</taxon>
        <taxon>Hexapoda</taxon>
        <taxon>Insecta</taxon>
        <taxon>Pterygota</taxon>
        <taxon>Neoptera</taxon>
        <taxon>Endopterygota</taxon>
        <taxon>Coleoptera</taxon>
        <taxon>Polyphaga</taxon>
        <taxon>Scarabaeiformia</taxon>
        <taxon>Scarabaeidae</taxon>
        <taxon>Melolonthinae</taxon>
        <taxon>Holotrichia</taxon>
    </lineage>
</organism>
<gene>
    <name evidence="1" type="ORF">MML48_1g12670</name>
</gene>
<comment type="caution">
    <text evidence="1">The sequence shown here is derived from an EMBL/GenBank/DDBJ whole genome shotgun (WGS) entry which is preliminary data.</text>
</comment>
<protein>
    <submittedName>
        <fullName evidence="1">Serine/threonine-protein phosphatase pp2a 65 kDa regulatory subunit</fullName>
    </submittedName>
</protein>
<evidence type="ECO:0000313" key="1">
    <source>
        <dbReference type="EMBL" id="KAI4471926.1"/>
    </source>
</evidence>
<dbReference type="EMBL" id="CM043015">
    <property type="protein sequence ID" value="KAI4471926.1"/>
    <property type="molecule type" value="Genomic_DNA"/>
</dbReference>
<proteinExistence type="predicted"/>
<name>A0ACB9TYS0_HOLOL</name>
<evidence type="ECO:0000313" key="2">
    <source>
        <dbReference type="Proteomes" id="UP001056778"/>
    </source>
</evidence>
<dbReference type="Proteomes" id="UP001056778">
    <property type="component" value="Chromosome 1"/>
</dbReference>